<dbReference type="OrthoDB" id="19826at10239"/>
<dbReference type="EMBL" id="KT809302">
    <property type="protein sequence ID" value="ALJ99701.1"/>
    <property type="molecule type" value="Genomic_DNA"/>
</dbReference>
<organism evidence="1 2">
    <name type="scientific">Haloarcula californiae icosahedral virus 1</name>
    <dbReference type="NCBI Taxonomy" id="1735722"/>
    <lineage>
        <taxon>Viruses</taxon>
        <taxon>Singelaviria</taxon>
        <taxon>Helvetiavirae</taxon>
        <taxon>Dividoviricota</taxon>
        <taxon>Laserviricetes</taxon>
        <taxon>Halopanivirales</taxon>
        <taxon>Sphaerolipoviridae</taxon>
        <taxon>Alphasphaerolipovirus</taxon>
        <taxon>Alphasphaerolipovirus viikkii</taxon>
    </lineage>
</organism>
<evidence type="ECO:0000313" key="1">
    <source>
        <dbReference type="EMBL" id="ALJ99701.1"/>
    </source>
</evidence>
<dbReference type="Proteomes" id="UP000208062">
    <property type="component" value="Segment"/>
</dbReference>
<protein>
    <submittedName>
        <fullName evidence="1">Uncharacterized protein</fullName>
    </submittedName>
</protein>
<accession>A0A1C7A3S7</accession>
<dbReference type="GeneID" id="28619848"/>
<gene>
    <name evidence="1" type="ORF">SS136_038</name>
</gene>
<evidence type="ECO:0000313" key="2">
    <source>
        <dbReference type="Proteomes" id="UP000208062"/>
    </source>
</evidence>
<dbReference type="KEGG" id="vg:28619848"/>
<reference evidence="1 2" key="1">
    <citation type="journal article" date="2016" name="MBio">
        <title>Archaeal Haloarcula californiae Icosahedral Virus 1 Highlights Conserved Elements in Icosahedral Membrane-Containing DNA Viruses from Extreme Environments.</title>
        <authorList>
            <person name="Demina T.A."/>
            <person name="Pietila M.K."/>
            <person name="Svirskaite J."/>
            <person name="Ravantti J.J."/>
            <person name="Atanasova N.S."/>
            <person name="Bamford D.H."/>
            <person name="Oksanen H.M."/>
        </authorList>
    </citation>
    <scope>NUCLEOTIDE SEQUENCE [LARGE SCALE GENOMIC DNA]</scope>
    <source>
        <strain evidence="1 2">SS13-6</strain>
    </source>
</reference>
<name>A0A1C7A3S7_9VIRU</name>
<keyword evidence="2" id="KW-1185">Reference proteome</keyword>
<dbReference type="RefSeq" id="YP_009272858.1">
    <property type="nucleotide sequence ID" value="NC_030848.1"/>
</dbReference>
<sequence>MSGLSNHPIGAEKRLAQLTGPDADLLGYVLADTTDQGYYYLTLRAWPHPDVDDAWTLSLRYAYLTAGDGSDGWTDEGMNMRVSGDPTAFLQALSQMAASGIPRLGGGKDPSSHDATED</sequence>
<proteinExistence type="predicted"/>